<reference evidence="2 3" key="1">
    <citation type="submission" date="2018-11" db="EMBL/GenBank/DDBJ databases">
        <authorList>
            <consortium name="Pathogen Informatics"/>
        </authorList>
    </citation>
    <scope>NUCLEOTIDE SEQUENCE [LARGE SCALE GENOMIC DNA]</scope>
    <source>
        <strain evidence="2 3">NCTC12929</strain>
    </source>
</reference>
<accession>A0A7Z8YNX3</accession>
<dbReference type="AlphaFoldDB" id="A0A7Z8YNX3"/>
<dbReference type="Proteomes" id="UP000270205">
    <property type="component" value="Unassembled WGS sequence"/>
</dbReference>
<proteinExistence type="predicted"/>
<keyword evidence="1" id="KW-0175">Coiled coil</keyword>
<sequence length="113" mass="12843">METPKKKGTRPSKSLADTVHKAELMLKGLQANATEVAKRGLTAEFLSTMQEAIQEMKKRNAEQEKTKALLKMQTEAFNEKMEEVTKMLSESKKVVKLSLPQAQWIEFGMTDKR</sequence>
<evidence type="ECO:0000313" key="3">
    <source>
        <dbReference type="Proteomes" id="UP000270205"/>
    </source>
</evidence>
<comment type="caution">
    <text evidence="2">The sequence shown here is derived from an EMBL/GenBank/DDBJ whole genome shotgun (WGS) entry which is preliminary data.</text>
</comment>
<evidence type="ECO:0000313" key="2">
    <source>
        <dbReference type="EMBL" id="VDH03432.1"/>
    </source>
</evidence>
<protein>
    <submittedName>
        <fullName evidence="2">Uncharacterized protein</fullName>
    </submittedName>
</protein>
<organism evidence="2 3">
    <name type="scientific">Bergeyella zoohelcum</name>
    <dbReference type="NCBI Taxonomy" id="1015"/>
    <lineage>
        <taxon>Bacteria</taxon>
        <taxon>Pseudomonadati</taxon>
        <taxon>Bacteroidota</taxon>
        <taxon>Flavobacteriia</taxon>
        <taxon>Flavobacteriales</taxon>
        <taxon>Weeksellaceae</taxon>
        <taxon>Bergeyella</taxon>
    </lineage>
</organism>
<feature type="coiled-coil region" evidence="1">
    <location>
        <begin position="46"/>
        <end position="73"/>
    </location>
</feature>
<dbReference type="EMBL" id="UYIV01000001">
    <property type="protein sequence ID" value="VDH03432.1"/>
    <property type="molecule type" value="Genomic_DNA"/>
</dbReference>
<gene>
    <name evidence="2" type="ORF">NCTC12929_00815</name>
</gene>
<dbReference type="RefSeq" id="WP_125150885.1">
    <property type="nucleotide sequence ID" value="NZ_UYIV01000001.1"/>
</dbReference>
<name>A0A7Z8YNX3_9FLAO</name>
<evidence type="ECO:0000256" key="1">
    <source>
        <dbReference type="SAM" id="Coils"/>
    </source>
</evidence>